<reference evidence="1 2" key="1">
    <citation type="submission" date="2023-03" db="EMBL/GenBank/DDBJ databases">
        <title>High recombination rates correlate with genetic variation in Cardiocondyla obscurior ants.</title>
        <authorList>
            <person name="Errbii M."/>
        </authorList>
    </citation>
    <scope>NUCLEOTIDE SEQUENCE [LARGE SCALE GENOMIC DNA]</scope>
    <source>
        <strain evidence="1">Alpha-2009</strain>
        <tissue evidence="1">Whole body</tissue>
    </source>
</reference>
<keyword evidence="2" id="KW-1185">Reference proteome</keyword>
<evidence type="ECO:0000313" key="1">
    <source>
        <dbReference type="EMBL" id="KAL0112376.1"/>
    </source>
</evidence>
<evidence type="ECO:0000313" key="2">
    <source>
        <dbReference type="Proteomes" id="UP001430953"/>
    </source>
</evidence>
<accession>A0AAW2FCA1</accession>
<dbReference type="AlphaFoldDB" id="A0AAW2FCA1"/>
<name>A0AAW2FCA1_9HYME</name>
<organism evidence="1 2">
    <name type="scientific">Cardiocondyla obscurior</name>
    <dbReference type="NCBI Taxonomy" id="286306"/>
    <lineage>
        <taxon>Eukaryota</taxon>
        <taxon>Metazoa</taxon>
        <taxon>Ecdysozoa</taxon>
        <taxon>Arthropoda</taxon>
        <taxon>Hexapoda</taxon>
        <taxon>Insecta</taxon>
        <taxon>Pterygota</taxon>
        <taxon>Neoptera</taxon>
        <taxon>Endopterygota</taxon>
        <taxon>Hymenoptera</taxon>
        <taxon>Apocrita</taxon>
        <taxon>Aculeata</taxon>
        <taxon>Formicoidea</taxon>
        <taxon>Formicidae</taxon>
        <taxon>Myrmicinae</taxon>
        <taxon>Cardiocondyla</taxon>
    </lineage>
</organism>
<proteinExistence type="predicted"/>
<dbReference type="Proteomes" id="UP001430953">
    <property type="component" value="Unassembled WGS sequence"/>
</dbReference>
<protein>
    <submittedName>
        <fullName evidence="1">Uncharacterized protein</fullName>
    </submittedName>
</protein>
<sequence length="194" mass="21890">MFRFARKIHVTHATINISIGSLYRGGRLIVLRNGLLDDVNALLELKRAKSLVQKTRSFIRPQATACLPRMRLRRSIYARILNLSKTSNRLLVFAPRSSGPLKNCSTRHEPICLRETTARHGPVDKLWNIYWSAIPLMIRIAGRLVALRPSFPVAPKSDSGDKGYFIEGGPDDKAAVTRVSIPIFCPYCLYFNIV</sequence>
<gene>
    <name evidence="1" type="ORF">PUN28_012010</name>
</gene>
<dbReference type="EMBL" id="JADYXP020000012">
    <property type="protein sequence ID" value="KAL0112376.1"/>
    <property type="molecule type" value="Genomic_DNA"/>
</dbReference>
<comment type="caution">
    <text evidence="1">The sequence shown here is derived from an EMBL/GenBank/DDBJ whole genome shotgun (WGS) entry which is preliminary data.</text>
</comment>